<keyword evidence="1" id="KW-0472">Membrane</keyword>
<dbReference type="PANTHER" id="PTHR33741:SF5">
    <property type="entry name" value="TRANSMEMBRANE PROTEIN DDB_G0269096-RELATED"/>
    <property type="match status" value="1"/>
</dbReference>
<feature type="transmembrane region" description="Helical" evidence="1">
    <location>
        <begin position="124"/>
        <end position="145"/>
    </location>
</feature>
<protein>
    <submittedName>
        <fullName evidence="3">HPP family protein</fullName>
    </submittedName>
</protein>
<feature type="transmembrane region" description="Helical" evidence="1">
    <location>
        <begin position="9"/>
        <end position="28"/>
    </location>
</feature>
<evidence type="ECO:0000259" key="2">
    <source>
        <dbReference type="Pfam" id="PF04982"/>
    </source>
</evidence>
<dbReference type="Pfam" id="PF04982">
    <property type="entry name" value="TM_HPP"/>
    <property type="match status" value="1"/>
</dbReference>
<dbReference type="PANTHER" id="PTHR33741">
    <property type="entry name" value="TRANSMEMBRANE PROTEIN DDB_G0269096-RELATED"/>
    <property type="match status" value="1"/>
</dbReference>
<feature type="domain" description="HPP transmembrane region" evidence="2">
    <location>
        <begin position="4"/>
        <end position="148"/>
    </location>
</feature>
<dbReference type="RefSeq" id="WP_170054179.1">
    <property type="nucleotide sequence ID" value="NZ_JABBKX010000003.1"/>
</dbReference>
<comment type="caution">
    <text evidence="3">The sequence shown here is derived from an EMBL/GenBank/DDBJ whole genome shotgun (WGS) entry which is preliminary data.</text>
</comment>
<feature type="transmembrane region" description="Helical" evidence="1">
    <location>
        <begin position="85"/>
        <end position="103"/>
    </location>
</feature>
<organism evidence="3 4">
    <name type="scientific">Neoroseomonas marina</name>
    <dbReference type="NCBI Taxonomy" id="1232220"/>
    <lineage>
        <taxon>Bacteria</taxon>
        <taxon>Pseudomonadati</taxon>
        <taxon>Pseudomonadota</taxon>
        <taxon>Alphaproteobacteria</taxon>
        <taxon>Acetobacterales</taxon>
        <taxon>Acetobacteraceae</taxon>
        <taxon>Neoroseomonas</taxon>
    </lineage>
</organism>
<evidence type="ECO:0000313" key="4">
    <source>
        <dbReference type="Proteomes" id="UP000548582"/>
    </source>
</evidence>
<evidence type="ECO:0000313" key="3">
    <source>
        <dbReference type="EMBL" id="NMJ41949.1"/>
    </source>
</evidence>
<accession>A0A848EEI1</accession>
<evidence type="ECO:0000256" key="1">
    <source>
        <dbReference type="SAM" id="Phobius"/>
    </source>
</evidence>
<sequence length="169" mass="17735">MKPPPPRRIAVQIFGTAGALLLANHALSFTQHPWLLPSLGGSCVILFGMPRGIMAQPRSFIGGHLLATITGLAFRVGHATFGGPLALWIAFAVGTALAVMSVTRTIHSPAGANPVVVFAEGADWDFLLAPLLPGLATLFLVAWMANNAPSPWGTGPWPRFGLRGTLRPG</sequence>
<dbReference type="Proteomes" id="UP000548582">
    <property type="component" value="Unassembled WGS sequence"/>
</dbReference>
<feature type="transmembrane region" description="Helical" evidence="1">
    <location>
        <begin position="60"/>
        <end position="79"/>
    </location>
</feature>
<dbReference type="InterPro" id="IPR058581">
    <property type="entry name" value="TM_HPP"/>
</dbReference>
<keyword evidence="4" id="KW-1185">Reference proteome</keyword>
<reference evidence="3 4" key="1">
    <citation type="submission" date="2020-03" db="EMBL/GenBank/DDBJ databases">
        <authorList>
            <person name="Sun Q."/>
        </authorList>
    </citation>
    <scope>NUCLEOTIDE SEQUENCE [LARGE SCALE GENOMIC DNA]</scope>
    <source>
        <strain evidence="3 4">JC162</strain>
    </source>
</reference>
<keyword evidence="1" id="KW-0812">Transmembrane</keyword>
<name>A0A848EEI1_9PROT</name>
<dbReference type="InterPro" id="IPR007065">
    <property type="entry name" value="HPP"/>
</dbReference>
<gene>
    <name evidence="3" type="ORF">GWK16_11910</name>
</gene>
<dbReference type="AlphaFoldDB" id="A0A848EEI1"/>
<dbReference type="EMBL" id="JABBKX010000003">
    <property type="protein sequence ID" value="NMJ41949.1"/>
    <property type="molecule type" value="Genomic_DNA"/>
</dbReference>
<keyword evidence="1" id="KW-1133">Transmembrane helix</keyword>
<proteinExistence type="predicted"/>